<dbReference type="AlphaFoldDB" id="A0A5A7Q3G0"/>
<sequence>MSRSTCGAKGRVARRQPLAGVVAPPQTRGGLETQFGNFGEGLQPEQMDMPGGEDEWSEFPPAYMPRVVMVMVMSLLITIVIKRLRDVGWEELYCKLEDDNLVKLLSNSGRSTGICLVVLDDISYFESCFSSFSFVLIQKSDDFVVVSAEKA</sequence>
<keyword evidence="2" id="KW-1185">Reference proteome</keyword>
<reference evidence="2" key="1">
    <citation type="journal article" date="2019" name="Curr. Biol.">
        <title>Genome Sequence of Striga asiatica Provides Insight into the Evolution of Plant Parasitism.</title>
        <authorList>
            <person name="Yoshida S."/>
            <person name="Kim S."/>
            <person name="Wafula E.K."/>
            <person name="Tanskanen J."/>
            <person name="Kim Y.M."/>
            <person name="Honaas L."/>
            <person name="Yang Z."/>
            <person name="Spallek T."/>
            <person name="Conn C.E."/>
            <person name="Ichihashi Y."/>
            <person name="Cheong K."/>
            <person name="Cui S."/>
            <person name="Der J.P."/>
            <person name="Gundlach H."/>
            <person name="Jiao Y."/>
            <person name="Hori C."/>
            <person name="Ishida J.K."/>
            <person name="Kasahara H."/>
            <person name="Kiba T."/>
            <person name="Kim M.S."/>
            <person name="Koo N."/>
            <person name="Laohavisit A."/>
            <person name="Lee Y.H."/>
            <person name="Lumba S."/>
            <person name="McCourt P."/>
            <person name="Mortimer J.C."/>
            <person name="Mutuku J.M."/>
            <person name="Nomura T."/>
            <person name="Sasaki-Sekimoto Y."/>
            <person name="Seto Y."/>
            <person name="Wang Y."/>
            <person name="Wakatake T."/>
            <person name="Sakakibara H."/>
            <person name="Demura T."/>
            <person name="Yamaguchi S."/>
            <person name="Yoneyama K."/>
            <person name="Manabe R.I."/>
            <person name="Nelson D.C."/>
            <person name="Schulman A.H."/>
            <person name="Timko M.P."/>
            <person name="dePamphilis C.W."/>
            <person name="Choi D."/>
            <person name="Shirasu K."/>
        </authorList>
    </citation>
    <scope>NUCLEOTIDE SEQUENCE [LARGE SCALE GENOMIC DNA]</scope>
    <source>
        <strain evidence="2">cv. UVA1</strain>
    </source>
</reference>
<keyword evidence="1" id="KW-0347">Helicase</keyword>
<evidence type="ECO:0000313" key="2">
    <source>
        <dbReference type="Proteomes" id="UP000325081"/>
    </source>
</evidence>
<dbReference type="EMBL" id="BKCP01005738">
    <property type="protein sequence ID" value="GER39669.1"/>
    <property type="molecule type" value="Genomic_DNA"/>
</dbReference>
<organism evidence="1 2">
    <name type="scientific">Striga asiatica</name>
    <name type="common">Asiatic witchweed</name>
    <name type="synonym">Buchnera asiatica</name>
    <dbReference type="NCBI Taxonomy" id="4170"/>
    <lineage>
        <taxon>Eukaryota</taxon>
        <taxon>Viridiplantae</taxon>
        <taxon>Streptophyta</taxon>
        <taxon>Embryophyta</taxon>
        <taxon>Tracheophyta</taxon>
        <taxon>Spermatophyta</taxon>
        <taxon>Magnoliopsida</taxon>
        <taxon>eudicotyledons</taxon>
        <taxon>Gunneridae</taxon>
        <taxon>Pentapetalae</taxon>
        <taxon>asterids</taxon>
        <taxon>lamiids</taxon>
        <taxon>Lamiales</taxon>
        <taxon>Orobanchaceae</taxon>
        <taxon>Buchnereae</taxon>
        <taxon>Striga</taxon>
    </lineage>
</organism>
<evidence type="ECO:0000313" key="1">
    <source>
        <dbReference type="EMBL" id="GER39669.1"/>
    </source>
</evidence>
<dbReference type="GO" id="GO:0004386">
    <property type="term" value="F:helicase activity"/>
    <property type="evidence" value="ECO:0007669"/>
    <property type="project" value="UniProtKB-KW"/>
</dbReference>
<name>A0A5A7Q3G0_STRAF</name>
<proteinExistence type="predicted"/>
<keyword evidence="1" id="KW-0378">Hydrolase</keyword>
<comment type="caution">
    <text evidence="1">The sequence shown here is derived from an EMBL/GenBank/DDBJ whole genome shotgun (WGS) entry which is preliminary data.</text>
</comment>
<gene>
    <name evidence="1" type="ORF">STAS_16297</name>
</gene>
<accession>A0A5A7Q3G0</accession>
<protein>
    <submittedName>
        <fullName evidence="1">Interferon-induced helicase C domain-containing protein 1</fullName>
    </submittedName>
</protein>
<dbReference type="Proteomes" id="UP000325081">
    <property type="component" value="Unassembled WGS sequence"/>
</dbReference>
<keyword evidence="1" id="KW-0067">ATP-binding</keyword>
<keyword evidence="1" id="KW-0547">Nucleotide-binding</keyword>